<proteinExistence type="predicted"/>
<sequence length="215" mass="23696">MKSRNRGRKSWHGEGFQVEGGDGNRRGIKRFAGSGLNFVRSHGQRTSPPLHRPFFLTLNPFPEPMLMMIIDDGTMMIIMASASSILHVGVPPVSSQIINCWVGLQSVGGDVVRNHRCISLSLAAYPMPNIVVVEIVEISRSIRRHGREKFLHQSSGTQLKPESVSGGLCHPHGRLIQRDDVRVRVSCVPKAEACVLYLKRIVSLLDEGVTIGSVL</sequence>
<feature type="compositionally biased region" description="Basic residues" evidence="1">
    <location>
        <begin position="1"/>
        <end position="10"/>
    </location>
</feature>
<accession>A0ABP1C1H5</accession>
<dbReference type="Proteomes" id="UP001497522">
    <property type="component" value="Chromosome 9"/>
</dbReference>
<gene>
    <name evidence="2" type="ORF">CSSPJE1EN2_LOCUS23947</name>
</gene>
<dbReference type="EMBL" id="OZ023710">
    <property type="protein sequence ID" value="CAK9882696.1"/>
    <property type="molecule type" value="Genomic_DNA"/>
</dbReference>
<organism evidence="2 3">
    <name type="scientific">Sphagnum jensenii</name>
    <dbReference type="NCBI Taxonomy" id="128206"/>
    <lineage>
        <taxon>Eukaryota</taxon>
        <taxon>Viridiplantae</taxon>
        <taxon>Streptophyta</taxon>
        <taxon>Embryophyta</taxon>
        <taxon>Bryophyta</taxon>
        <taxon>Sphagnophytina</taxon>
        <taxon>Sphagnopsida</taxon>
        <taxon>Sphagnales</taxon>
        <taxon>Sphagnaceae</taxon>
        <taxon>Sphagnum</taxon>
    </lineage>
</organism>
<feature type="region of interest" description="Disordered" evidence="1">
    <location>
        <begin position="1"/>
        <end position="25"/>
    </location>
</feature>
<name>A0ABP1C1H5_9BRYO</name>
<protein>
    <submittedName>
        <fullName evidence="2">Uncharacterized protein</fullName>
    </submittedName>
</protein>
<keyword evidence="3" id="KW-1185">Reference proteome</keyword>
<reference evidence="2" key="1">
    <citation type="submission" date="2024-03" db="EMBL/GenBank/DDBJ databases">
        <authorList>
            <consortium name="ELIXIR-Norway"/>
            <consortium name="Elixir Norway"/>
        </authorList>
    </citation>
    <scope>NUCLEOTIDE SEQUENCE</scope>
</reference>
<evidence type="ECO:0000256" key="1">
    <source>
        <dbReference type="SAM" id="MobiDB-lite"/>
    </source>
</evidence>
<evidence type="ECO:0000313" key="2">
    <source>
        <dbReference type="EMBL" id="CAK9882696.1"/>
    </source>
</evidence>
<evidence type="ECO:0000313" key="3">
    <source>
        <dbReference type="Proteomes" id="UP001497522"/>
    </source>
</evidence>